<dbReference type="VEuPathDB" id="FungiDB:PCH_Pc22g17840"/>
<evidence type="ECO:0000313" key="2">
    <source>
        <dbReference type="Proteomes" id="UP000000724"/>
    </source>
</evidence>
<dbReference type="OMA" id="THLAANC"/>
<keyword evidence="2" id="KW-1185">Reference proteome</keyword>
<protein>
    <submittedName>
        <fullName evidence="1">Uncharacterized protein</fullName>
    </submittedName>
</protein>
<dbReference type="OrthoDB" id="10553352at2759"/>
<accession>B6HTN7</accession>
<sequence length="125" mass="13761">MDRKGYHEGWGACLYVDWDGEGNHVPGPILDRHEARNFGCHTDRVCISLPHSFITTGKQDGHPGGALDHLLVPAWAREEAPEKKIIIFGITEGIRALASIIIPINDVEGCVNLRRTHLAANCSWG</sequence>
<dbReference type="Proteomes" id="UP000000724">
    <property type="component" value="Contig Pc00c22"/>
</dbReference>
<dbReference type="HOGENOM" id="CLU_1993380_0_0_1"/>
<reference evidence="1 2" key="1">
    <citation type="journal article" date="2008" name="Nat. Biotechnol.">
        <title>Genome sequencing and analysis of the filamentous fungus Penicillium chrysogenum.</title>
        <authorList>
            <person name="van den Berg M.A."/>
            <person name="Albang R."/>
            <person name="Albermann K."/>
            <person name="Badger J.H."/>
            <person name="Daran J.-M."/>
            <person name="Driessen A.J.M."/>
            <person name="Garcia-Estrada C."/>
            <person name="Fedorova N.D."/>
            <person name="Harris D.M."/>
            <person name="Heijne W.H.M."/>
            <person name="Joardar V.S."/>
            <person name="Kiel J.A.K.W."/>
            <person name="Kovalchuk A."/>
            <person name="Martin J.F."/>
            <person name="Nierman W.C."/>
            <person name="Nijland J.G."/>
            <person name="Pronk J.T."/>
            <person name="Roubos J.A."/>
            <person name="van der Klei I.J."/>
            <person name="van Peij N.N.M.E."/>
            <person name="Veenhuis M."/>
            <person name="von Doehren H."/>
            <person name="Wagner C."/>
            <person name="Wortman J.R."/>
            <person name="Bovenberg R.A.L."/>
        </authorList>
    </citation>
    <scope>NUCLEOTIDE SEQUENCE [LARGE SCALE GENOMIC DNA]</scope>
    <source>
        <strain evidence="2">ATCC 28089 / DSM 1075 / NRRL 1951 / Wisconsin 54-1255</strain>
    </source>
</reference>
<evidence type="ECO:0000313" key="1">
    <source>
        <dbReference type="EMBL" id="CAP99072.1"/>
    </source>
</evidence>
<dbReference type="AlphaFoldDB" id="B6HTN7"/>
<organism evidence="1 2">
    <name type="scientific">Penicillium rubens (strain ATCC 28089 / DSM 1075 / NRRL 1951 / Wisconsin 54-1255)</name>
    <name type="common">Penicillium chrysogenum</name>
    <dbReference type="NCBI Taxonomy" id="500485"/>
    <lineage>
        <taxon>Eukaryota</taxon>
        <taxon>Fungi</taxon>
        <taxon>Dikarya</taxon>
        <taxon>Ascomycota</taxon>
        <taxon>Pezizomycotina</taxon>
        <taxon>Eurotiomycetes</taxon>
        <taxon>Eurotiomycetidae</taxon>
        <taxon>Eurotiales</taxon>
        <taxon>Aspergillaceae</taxon>
        <taxon>Penicillium</taxon>
        <taxon>Penicillium chrysogenum species complex</taxon>
    </lineage>
</organism>
<name>B6HTN7_PENRW</name>
<proteinExistence type="predicted"/>
<gene>
    <name evidence="1" type="ORF">Pc22g17840</name>
    <name evidence="1" type="ORF">PCH_Pc22g17840</name>
</gene>
<dbReference type="EMBL" id="AM920437">
    <property type="protein sequence ID" value="CAP99072.1"/>
    <property type="molecule type" value="Genomic_DNA"/>
</dbReference>